<dbReference type="RefSeq" id="WP_210657381.1">
    <property type="nucleotide sequence ID" value="NZ_JAGKQQ010000001.1"/>
</dbReference>
<comment type="caution">
    <text evidence="5">The sequence shown here is derived from an EMBL/GenBank/DDBJ whole genome shotgun (WGS) entry which is preliminary data.</text>
</comment>
<dbReference type="InterPro" id="IPR029055">
    <property type="entry name" value="Ntn_hydrolases_N"/>
</dbReference>
<keyword evidence="2" id="KW-0378">Hydrolase</keyword>
<evidence type="ECO:0000256" key="2">
    <source>
        <dbReference type="ARBA" id="ARBA00022801"/>
    </source>
</evidence>
<dbReference type="EMBL" id="JAGKQQ010000001">
    <property type="protein sequence ID" value="MBP3957893.1"/>
    <property type="molecule type" value="Genomic_DNA"/>
</dbReference>
<dbReference type="PANTHER" id="PTHR34218:SF4">
    <property type="entry name" value="ACYL-HOMOSERINE LACTONE ACYLASE QUIP"/>
    <property type="match status" value="1"/>
</dbReference>
<dbReference type="InterPro" id="IPR002692">
    <property type="entry name" value="S45"/>
</dbReference>
<evidence type="ECO:0000256" key="1">
    <source>
        <dbReference type="ARBA" id="ARBA00006586"/>
    </source>
</evidence>
<dbReference type="InterPro" id="IPR043146">
    <property type="entry name" value="Penicillin_amidase_N_B-knob"/>
</dbReference>
<evidence type="ECO:0000313" key="6">
    <source>
        <dbReference type="Proteomes" id="UP000676565"/>
    </source>
</evidence>
<dbReference type="Pfam" id="PF01804">
    <property type="entry name" value="Penicil_amidase"/>
    <property type="match status" value="1"/>
</dbReference>
<comment type="similarity">
    <text evidence="1">Belongs to the peptidase S45 family.</text>
</comment>
<dbReference type="SUPFAM" id="SSF56235">
    <property type="entry name" value="N-terminal nucleophile aminohydrolases (Ntn hydrolases)"/>
    <property type="match status" value="1"/>
</dbReference>
<feature type="region of interest" description="Disordered" evidence="4">
    <location>
        <begin position="479"/>
        <end position="499"/>
    </location>
</feature>
<evidence type="ECO:0000313" key="5">
    <source>
        <dbReference type="EMBL" id="MBP3957893.1"/>
    </source>
</evidence>
<dbReference type="Gene3D" id="1.10.439.10">
    <property type="entry name" value="Penicillin Amidohydrolase, domain 1"/>
    <property type="match status" value="1"/>
</dbReference>
<dbReference type="Gene3D" id="3.60.20.10">
    <property type="entry name" value="Glutamine Phosphoribosylpyrophosphate, subunit 1, domain 1"/>
    <property type="match status" value="2"/>
</dbReference>
<dbReference type="InterPro" id="IPR014395">
    <property type="entry name" value="Pen/GL7ACA/AHL_acylase"/>
</dbReference>
<dbReference type="Proteomes" id="UP000676565">
    <property type="component" value="Unassembled WGS sequence"/>
</dbReference>
<evidence type="ECO:0000256" key="3">
    <source>
        <dbReference type="ARBA" id="ARBA00023145"/>
    </source>
</evidence>
<dbReference type="CDD" id="cd03747">
    <property type="entry name" value="Ntn_PGA_like"/>
    <property type="match status" value="1"/>
</dbReference>
<sequence>MSFSRLLLRLALGRRLPVTSGELRVRGVSAPVTIRRDKWGVPHIDAETDTDAHFALGFCQGQDRAGQLEVMLRLVRGTMAEWVGAVALPADRMSRHIGFRRAAEAQLKALTPDARAAFEAFAGGVNAGATAGLPQKPHEFAIVGGTPSAWDAADVLGLLKLQSFLLPSNWDVELARLRILLADGPDAMRALDPTALGEEKKGPAEPTATGAGSLAPVFDKLAADLSALQTYLPRGGGSNNWAISGARTASGKPLLASDPHLAPTCPAPWYLAHVRTPQWEAAGATLAGTPGFAIGHNGFAAWGVTAGLTDNSDLFLETLGPDGRSVRQADGTFVACDVVKDVIRVKGAADVVEDVLVTPRGPILTPIIPGVKLALSLAATWLEPRPLIGFLHAPTARSFDEFRRPFAAWPALPLNLLYADAEGAIGWQLVGEIPTRRGGNGLLPQPADVPDSGWTGTVPFDDMPFRVNPECGYLATANDPPTWGEDQRQPTPLAPLPEGKGEKELLANVVSGTAGSRTCSPFPSGRGAGGGGSADQLGHDFIDPYRAQRIRELLAARDTGWTLAECAAIQLDVKSLPWVEVKEAVLALTPTDEYARDGLNLLREWDGQVDTESPAAAVFELFVAEMCVRVAKAKAPNSWDVALGEGALGILPYNLFSDRRVSHLTRLLREQPSGWFASWAKEMEAVLAGVVRRLRREAGPSAKFWAWGHLRRLLLEHPLFGKHRWLGPAFNRGPFPWGGDGNTVSQAGARPAEPTAFTHNMANLRTAFDLADLPKSTFVLCGGQSGNPLSPHHADQLSLWLQGESFTLAWEQADVIRAAVDTLRLLPQ</sequence>
<name>A0ABS5BW42_9BACT</name>
<dbReference type="InterPro" id="IPR023343">
    <property type="entry name" value="Penicillin_amidase_dom1"/>
</dbReference>
<proteinExistence type="inferred from homology"/>
<reference evidence="5 6" key="1">
    <citation type="submission" date="2021-04" db="EMBL/GenBank/DDBJ databases">
        <authorList>
            <person name="Ivanova A."/>
        </authorList>
    </citation>
    <scope>NUCLEOTIDE SEQUENCE [LARGE SCALE GENOMIC DNA]</scope>
    <source>
        <strain evidence="5 6">G18</strain>
    </source>
</reference>
<gene>
    <name evidence="5" type="ORF">J8F10_21780</name>
</gene>
<dbReference type="PIRSF" id="PIRSF001227">
    <property type="entry name" value="Pen_acylase"/>
    <property type="match status" value="1"/>
</dbReference>
<dbReference type="Gene3D" id="2.30.120.10">
    <property type="match status" value="1"/>
</dbReference>
<organism evidence="5 6">
    <name type="scientific">Gemmata palustris</name>
    <dbReference type="NCBI Taxonomy" id="2822762"/>
    <lineage>
        <taxon>Bacteria</taxon>
        <taxon>Pseudomonadati</taxon>
        <taxon>Planctomycetota</taxon>
        <taxon>Planctomycetia</taxon>
        <taxon>Gemmatales</taxon>
        <taxon>Gemmataceae</taxon>
        <taxon>Gemmata</taxon>
    </lineage>
</organism>
<dbReference type="PANTHER" id="PTHR34218">
    <property type="entry name" value="PEPTIDASE S45 PENICILLIN AMIDASE"/>
    <property type="match status" value="1"/>
</dbReference>
<evidence type="ECO:0000256" key="4">
    <source>
        <dbReference type="SAM" id="MobiDB-lite"/>
    </source>
</evidence>
<keyword evidence="3" id="KW-0865">Zymogen</keyword>
<keyword evidence="6" id="KW-1185">Reference proteome</keyword>
<accession>A0ABS5BW42</accession>
<protein>
    <submittedName>
        <fullName evidence="5">Penicillin acylase family protein</fullName>
    </submittedName>
</protein>